<comment type="caution">
    <text evidence="1">The sequence shown here is derived from an EMBL/GenBank/DDBJ whole genome shotgun (WGS) entry which is preliminary data.</text>
</comment>
<proteinExistence type="predicted"/>
<dbReference type="OrthoDB" id="5590007at2759"/>
<keyword evidence="1" id="KW-0695">RNA-directed DNA polymerase</keyword>
<accession>A0A0L6USH0</accession>
<gene>
    <name evidence="1" type="ORF">VP01_3930g2</name>
</gene>
<keyword evidence="1" id="KW-0808">Transferase</keyword>
<keyword evidence="2" id="KW-1185">Reference proteome</keyword>
<dbReference type="AlphaFoldDB" id="A0A0L6USH0"/>
<dbReference type="GO" id="GO:0003964">
    <property type="term" value="F:RNA-directed DNA polymerase activity"/>
    <property type="evidence" value="ECO:0007669"/>
    <property type="project" value="UniProtKB-KW"/>
</dbReference>
<evidence type="ECO:0000313" key="1">
    <source>
        <dbReference type="EMBL" id="KNZ51488.1"/>
    </source>
</evidence>
<dbReference type="VEuPathDB" id="FungiDB:VP01_3930g2"/>
<protein>
    <submittedName>
        <fullName evidence="1">Reverse transcriptase</fullName>
    </submittedName>
</protein>
<evidence type="ECO:0000313" key="2">
    <source>
        <dbReference type="Proteomes" id="UP000037035"/>
    </source>
</evidence>
<dbReference type="Proteomes" id="UP000037035">
    <property type="component" value="Unassembled WGS sequence"/>
</dbReference>
<name>A0A0L6USH0_9BASI</name>
<dbReference type="PANTHER" id="PTHR21301">
    <property type="entry name" value="REVERSE TRANSCRIPTASE"/>
    <property type="match status" value="1"/>
</dbReference>
<reference evidence="1 2" key="1">
    <citation type="submission" date="2015-08" db="EMBL/GenBank/DDBJ databases">
        <title>Next Generation Sequencing and Analysis of the Genome of Puccinia sorghi L Schw, the Causal Agent of Maize Common Rust.</title>
        <authorList>
            <person name="Rochi L."/>
            <person name="Burguener G."/>
            <person name="Darino M."/>
            <person name="Turjanski A."/>
            <person name="Kreff E."/>
            <person name="Dieguez M.J."/>
            <person name="Sacco F."/>
        </authorList>
    </citation>
    <scope>NUCLEOTIDE SEQUENCE [LARGE SCALE GENOMIC DNA]</scope>
    <source>
        <strain evidence="1 2">RO10H11247</strain>
    </source>
</reference>
<sequence>MNSDIIWLTIFTDKTRKFVLHSLPKSTLPEFYVLPKVHKHPIKGQPIIQSFNWVTTNLRRSLDCTLCPILLSFPWILRDLKKLLQQLASISVPQTSDVWLLKEDVTSFYSSLPSDEGCQIFQWLASKNGYSEESSHCLSYIMLSVFETTMGTACAPKYASLFAAAYESLTTDSRPTSVVYYGRFLDVILVIVKGSAPNMENLKSFVDNSLQKLELMKQLTACDTFFATSMFQKPANAVERKTVSNGEYLS</sequence>
<dbReference type="PANTHER" id="PTHR21301:SF10">
    <property type="entry name" value="REVERSE TRANSCRIPTASE DOMAIN-CONTAINING PROTEIN"/>
    <property type="match status" value="1"/>
</dbReference>
<organism evidence="1 2">
    <name type="scientific">Puccinia sorghi</name>
    <dbReference type="NCBI Taxonomy" id="27349"/>
    <lineage>
        <taxon>Eukaryota</taxon>
        <taxon>Fungi</taxon>
        <taxon>Dikarya</taxon>
        <taxon>Basidiomycota</taxon>
        <taxon>Pucciniomycotina</taxon>
        <taxon>Pucciniomycetes</taxon>
        <taxon>Pucciniales</taxon>
        <taxon>Pucciniaceae</taxon>
        <taxon>Puccinia</taxon>
    </lineage>
</organism>
<keyword evidence="1" id="KW-0548">Nucleotidyltransferase</keyword>
<dbReference type="EMBL" id="LAVV01008980">
    <property type="protein sequence ID" value="KNZ51488.1"/>
    <property type="molecule type" value="Genomic_DNA"/>
</dbReference>